<comment type="similarity">
    <text evidence="3 8">Belongs to the inositol monophosphatase superfamily.</text>
</comment>
<dbReference type="InterPro" id="IPR020583">
    <property type="entry name" value="Inositol_monoP_metal-BS"/>
</dbReference>
<keyword evidence="6 7" id="KW-0460">Magnesium</keyword>
<name>A0A1M2VK89_TRAPU</name>
<dbReference type="OMA" id="GEAPVWI"/>
<comment type="catalytic activity">
    <reaction evidence="1 8">
        <text>a myo-inositol phosphate + H2O = myo-inositol + phosphate</text>
        <dbReference type="Rhea" id="RHEA:24056"/>
        <dbReference type="ChEBI" id="CHEBI:15377"/>
        <dbReference type="ChEBI" id="CHEBI:17268"/>
        <dbReference type="ChEBI" id="CHEBI:43474"/>
        <dbReference type="ChEBI" id="CHEBI:84139"/>
        <dbReference type="EC" id="3.1.3.25"/>
    </reaction>
</comment>
<dbReference type="PANTHER" id="PTHR20854">
    <property type="entry name" value="INOSITOL MONOPHOSPHATASE"/>
    <property type="match status" value="1"/>
</dbReference>
<sequence>MASKTLDAADLGSILKFTIELARKAGALILEGSEAIRASGATDEKKNSVDLVTEYDVRVEELVKRELSTEYPAYKFIGEESYAAGARTNLTDEPTFCVDPIDGTTNFVHGFPSVCISIGLIAGKRPVLGVLYNPFLDQLYSAVKGGGAFLAQGGRRPARLPLAKPRPLPSLSQALIGIEWGSDRSADMVRHKGESFKRLAGNPAEGVVGGRMAHSLRSLGSAALNFGMVAQGGLDLYWEIGCWPWDVCAGSIIAQEAGCLVAGSHTSSLDNDVNQEVLEGRKYIVIRAIGDSETEKGVDAQKRLIKEFYETVDDFEPK</sequence>
<dbReference type="GO" id="GO:0006021">
    <property type="term" value="P:inositol biosynthetic process"/>
    <property type="evidence" value="ECO:0007669"/>
    <property type="project" value="UniProtKB-UniPathway"/>
</dbReference>
<feature type="binding site" evidence="7">
    <location>
        <position position="246"/>
    </location>
    <ligand>
        <name>Mg(2+)</name>
        <dbReference type="ChEBI" id="CHEBI:18420"/>
        <label>1</label>
        <note>catalytic</note>
    </ligand>
</feature>
<gene>
    <name evidence="9" type="ORF">TRAPUB_1115</name>
</gene>
<dbReference type="GO" id="GO:0007165">
    <property type="term" value="P:signal transduction"/>
    <property type="evidence" value="ECO:0007669"/>
    <property type="project" value="TreeGrafter"/>
</dbReference>
<dbReference type="PRINTS" id="PR00377">
    <property type="entry name" value="IMPHPHTASES"/>
</dbReference>
<dbReference type="STRING" id="154538.A0A1M2VK89"/>
<keyword evidence="10" id="KW-1185">Reference proteome</keyword>
<accession>A0A1M2VK89</accession>
<evidence type="ECO:0000256" key="6">
    <source>
        <dbReference type="ARBA" id="ARBA00022842"/>
    </source>
</evidence>
<evidence type="ECO:0000256" key="8">
    <source>
        <dbReference type="RuleBase" id="RU364068"/>
    </source>
</evidence>
<evidence type="ECO:0000313" key="9">
    <source>
        <dbReference type="EMBL" id="OJT07990.1"/>
    </source>
</evidence>
<comment type="caution">
    <text evidence="9">The sequence shown here is derived from an EMBL/GenBank/DDBJ whole genome shotgun (WGS) entry which is preliminary data.</text>
</comment>
<dbReference type="FunFam" id="3.30.540.10:FF:000004">
    <property type="entry name" value="Inositol-1-monophosphatase"/>
    <property type="match status" value="1"/>
</dbReference>
<comment type="pathway">
    <text evidence="8">Polyol metabolism; myo-inositol biosynthesis; myo-inositol from D-glucose 6-phosphate: step 2/2.</text>
</comment>
<comment type="cofactor">
    <cofactor evidence="2 7 8">
        <name>Mg(2+)</name>
        <dbReference type="ChEBI" id="CHEBI:18420"/>
    </cofactor>
</comment>
<dbReference type="Gene3D" id="3.40.190.80">
    <property type="match status" value="1"/>
</dbReference>
<evidence type="ECO:0000313" key="10">
    <source>
        <dbReference type="Proteomes" id="UP000184267"/>
    </source>
</evidence>
<organism evidence="9 10">
    <name type="scientific">Trametes pubescens</name>
    <name type="common">White-rot fungus</name>
    <dbReference type="NCBI Taxonomy" id="154538"/>
    <lineage>
        <taxon>Eukaryota</taxon>
        <taxon>Fungi</taxon>
        <taxon>Dikarya</taxon>
        <taxon>Basidiomycota</taxon>
        <taxon>Agaricomycotina</taxon>
        <taxon>Agaricomycetes</taxon>
        <taxon>Polyporales</taxon>
        <taxon>Polyporaceae</taxon>
        <taxon>Trametes</taxon>
    </lineage>
</organism>
<evidence type="ECO:0000256" key="7">
    <source>
        <dbReference type="PIRSR" id="PIRSR600760-2"/>
    </source>
</evidence>
<evidence type="ECO:0000256" key="2">
    <source>
        <dbReference type="ARBA" id="ARBA00001946"/>
    </source>
</evidence>
<dbReference type="EC" id="3.1.3.25" evidence="8"/>
<feature type="binding site" evidence="7">
    <location>
        <position position="102"/>
    </location>
    <ligand>
        <name>Mg(2+)</name>
        <dbReference type="ChEBI" id="CHEBI:18420"/>
        <label>1</label>
        <note>catalytic</note>
    </ligand>
</feature>
<keyword evidence="5 8" id="KW-0378">Hydrolase</keyword>
<protein>
    <recommendedName>
        <fullName evidence="8">Inositol-1-monophosphatase</fullName>
        <ecNumber evidence="8">3.1.3.25</ecNumber>
    </recommendedName>
</protein>
<dbReference type="GO" id="GO:0008934">
    <property type="term" value="F:inositol monophosphate 1-phosphatase activity"/>
    <property type="evidence" value="ECO:0007669"/>
    <property type="project" value="InterPro"/>
</dbReference>
<evidence type="ECO:0000256" key="4">
    <source>
        <dbReference type="ARBA" id="ARBA00022723"/>
    </source>
</evidence>
<evidence type="ECO:0000256" key="5">
    <source>
        <dbReference type="ARBA" id="ARBA00022801"/>
    </source>
</evidence>
<dbReference type="CDD" id="cd01639">
    <property type="entry name" value="IMPase"/>
    <property type="match status" value="1"/>
</dbReference>
<dbReference type="PANTHER" id="PTHR20854:SF4">
    <property type="entry name" value="INOSITOL-1-MONOPHOSPHATASE-RELATED"/>
    <property type="match status" value="1"/>
</dbReference>
<dbReference type="SUPFAM" id="SSF56655">
    <property type="entry name" value="Carbohydrate phosphatase"/>
    <property type="match status" value="1"/>
</dbReference>
<feature type="binding site" evidence="7">
    <location>
        <position position="79"/>
    </location>
    <ligand>
        <name>Mg(2+)</name>
        <dbReference type="ChEBI" id="CHEBI:18420"/>
        <label>1</label>
        <note>catalytic</note>
    </ligand>
</feature>
<dbReference type="UniPathway" id="UPA00823">
    <property type="reaction ID" value="UER00788"/>
</dbReference>
<proteinExistence type="inferred from homology"/>
<dbReference type="PROSITE" id="PS00629">
    <property type="entry name" value="IMP_1"/>
    <property type="match status" value="1"/>
</dbReference>
<dbReference type="AlphaFoldDB" id="A0A1M2VK89"/>
<feature type="binding site" evidence="7">
    <location>
        <position position="101"/>
    </location>
    <ligand>
        <name>Mg(2+)</name>
        <dbReference type="ChEBI" id="CHEBI:18420"/>
        <label>1</label>
        <note>catalytic</note>
    </ligand>
</feature>
<dbReference type="Pfam" id="PF00459">
    <property type="entry name" value="Inositol_P"/>
    <property type="match status" value="1"/>
</dbReference>
<dbReference type="InterPro" id="IPR000760">
    <property type="entry name" value="Inositol_monophosphatase-like"/>
</dbReference>
<dbReference type="Gene3D" id="3.30.540.10">
    <property type="entry name" value="Fructose-1,6-Bisphosphatase, subunit A, domain 1"/>
    <property type="match status" value="1"/>
</dbReference>
<dbReference type="EMBL" id="MNAD01001095">
    <property type="protein sequence ID" value="OJT07990.1"/>
    <property type="molecule type" value="Genomic_DNA"/>
</dbReference>
<reference evidence="9 10" key="1">
    <citation type="submission" date="2016-10" db="EMBL/GenBank/DDBJ databases">
        <title>Genome sequence of the basidiomycete white-rot fungus Trametes pubescens.</title>
        <authorList>
            <person name="Makela M.R."/>
            <person name="Granchi Z."/>
            <person name="Peng M."/>
            <person name="De Vries R.P."/>
            <person name="Grigoriev I."/>
            <person name="Riley R."/>
            <person name="Hilden K."/>
        </authorList>
    </citation>
    <scope>NUCLEOTIDE SEQUENCE [LARGE SCALE GENOMIC DNA]</scope>
    <source>
        <strain evidence="9 10">FBCC735</strain>
    </source>
</reference>
<dbReference type="GO" id="GO:0046872">
    <property type="term" value="F:metal ion binding"/>
    <property type="evidence" value="ECO:0007669"/>
    <property type="project" value="UniProtKB-KW"/>
</dbReference>
<dbReference type="OrthoDB" id="10254945at2759"/>
<feature type="binding site" evidence="7">
    <location>
        <position position="99"/>
    </location>
    <ligand>
        <name>Mg(2+)</name>
        <dbReference type="ChEBI" id="CHEBI:18420"/>
        <label>1</label>
        <note>catalytic</note>
    </ligand>
</feature>
<evidence type="ECO:0000256" key="3">
    <source>
        <dbReference type="ARBA" id="ARBA00009759"/>
    </source>
</evidence>
<evidence type="ECO:0000256" key="1">
    <source>
        <dbReference type="ARBA" id="ARBA00001033"/>
    </source>
</evidence>
<dbReference type="Proteomes" id="UP000184267">
    <property type="component" value="Unassembled WGS sequence"/>
</dbReference>
<dbReference type="InterPro" id="IPR033942">
    <property type="entry name" value="IMPase"/>
</dbReference>
<keyword evidence="4 7" id="KW-0479">Metal-binding</keyword>